<proteinExistence type="predicted"/>
<sequence length="187" mass="21803">MINNVYYLKSDMVNYCSFIQNYPDGEESIMGRSRDQGWRRFGNDYTEISLELRSNDFGKKNYQFDFSSALSPFFVFSESGANHLFDILNPRGQFLGVRTASKRKKFIGYYPTNVLSECVDKEKSIYTEYPKGFMFEKLILVKNNITDEYLFSINENISGVFVTDKFRKLVEKIGLLGFDFSKEIELS</sequence>
<gene>
    <name evidence="1" type="ORF">NCTC11938_01042</name>
</gene>
<evidence type="ECO:0008006" key="3">
    <source>
        <dbReference type="Google" id="ProtNLM"/>
    </source>
</evidence>
<name>A0A379FG85_PROMI</name>
<dbReference type="EMBL" id="UGTS01000004">
    <property type="protein sequence ID" value="SUC19053.1"/>
    <property type="molecule type" value="Genomic_DNA"/>
</dbReference>
<protein>
    <recommendedName>
        <fullName evidence="3">Immunity protein 43 domain-containing protein</fullName>
    </recommendedName>
</protein>
<evidence type="ECO:0000313" key="2">
    <source>
        <dbReference type="Proteomes" id="UP000254191"/>
    </source>
</evidence>
<organism evidence="1 2">
    <name type="scientific">Proteus mirabilis</name>
    <dbReference type="NCBI Taxonomy" id="584"/>
    <lineage>
        <taxon>Bacteria</taxon>
        <taxon>Pseudomonadati</taxon>
        <taxon>Pseudomonadota</taxon>
        <taxon>Gammaproteobacteria</taxon>
        <taxon>Enterobacterales</taxon>
        <taxon>Morganellaceae</taxon>
        <taxon>Proteus</taxon>
    </lineage>
</organism>
<dbReference type="AlphaFoldDB" id="A0A379FG85"/>
<dbReference type="RefSeq" id="WP_004246983.1">
    <property type="nucleotide sequence ID" value="NZ_CP053615.1"/>
</dbReference>
<dbReference type="Proteomes" id="UP000254191">
    <property type="component" value="Unassembled WGS sequence"/>
</dbReference>
<accession>A0A379FG85</accession>
<reference evidence="1 2" key="1">
    <citation type="submission" date="2018-06" db="EMBL/GenBank/DDBJ databases">
        <authorList>
            <consortium name="Pathogen Informatics"/>
            <person name="Doyle S."/>
        </authorList>
    </citation>
    <scope>NUCLEOTIDE SEQUENCE [LARGE SCALE GENOMIC DNA]</scope>
    <source>
        <strain evidence="1 2">NCTC11938</strain>
    </source>
</reference>
<evidence type="ECO:0000313" key="1">
    <source>
        <dbReference type="EMBL" id="SUC19053.1"/>
    </source>
</evidence>